<feature type="region of interest" description="Disordered" evidence="1">
    <location>
        <begin position="408"/>
        <end position="455"/>
    </location>
</feature>
<comment type="caution">
    <text evidence="2">The sequence shown here is derived from an EMBL/GenBank/DDBJ whole genome shotgun (WGS) entry which is preliminary data.</text>
</comment>
<feature type="compositionally biased region" description="Low complexity" evidence="1">
    <location>
        <begin position="190"/>
        <end position="200"/>
    </location>
</feature>
<feature type="compositionally biased region" description="Polar residues" evidence="1">
    <location>
        <begin position="9"/>
        <end position="29"/>
    </location>
</feature>
<organism evidence="2 3">
    <name type="scientific">Cylindrotheca closterium</name>
    <dbReference type="NCBI Taxonomy" id="2856"/>
    <lineage>
        <taxon>Eukaryota</taxon>
        <taxon>Sar</taxon>
        <taxon>Stramenopiles</taxon>
        <taxon>Ochrophyta</taxon>
        <taxon>Bacillariophyta</taxon>
        <taxon>Bacillariophyceae</taxon>
        <taxon>Bacillariophycidae</taxon>
        <taxon>Bacillariales</taxon>
        <taxon>Bacillariaceae</taxon>
        <taxon>Cylindrotheca</taxon>
    </lineage>
</organism>
<feature type="compositionally biased region" description="Basic residues" evidence="1">
    <location>
        <begin position="83"/>
        <end position="94"/>
    </location>
</feature>
<feature type="region of interest" description="Disordered" evidence="1">
    <location>
        <begin position="495"/>
        <end position="611"/>
    </location>
</feature>
<feature type="compositionally biased region" description="Polar residues" evidence="1">
    <location>
        <begin position="256"/>
        <end position="282"/>
    </location>
</feature>
<feature type="region of interest" description="Disordered" evidence="1">
    <location>
        <begin position="64"/>
        <end position="177"/>
    </location>
</feature>
<feature type="compositionally biased region" description="Polar residues" evidence="1">
    <location>
        <begin position="411"/>
        <end position="426"/>
    </location>
</feature>
<evidence type="ECO:0000313" key="3">
    <source>
        <dbReference type="Proteomes" id="UP001295423"/>
    </source>
</evidence>
<feature type="region of interest" description="Disordered" evidence="1">
    <location>
        <begin position="808"/>
        <end position="842"/>
    </location>
</feature>
<protein>
    <submittedName>
        <fullName evidence="2">Uncharacterized protein</fullName>
    </submittedName>
</protein>
<feature type="compositionally biased region" description="Basic residues" evidence="1">
    <location>
        <begin position="816"/>
        <end position="836"/>
    </location>
</feature>
<feature type="compositionally biased region" description="Basic and acidic residues" evidence="1">
    <location>
        <begin position="115"/>
        <end position="148"/>
    </location>
</feature>
<feature type="region of interest" description="Disordered" evidence="1">
    <location>
        <begin position="630"/>
        <end position="715"/>
    </location>
</feature>
<feature type="compositionally biased region" description="Low complexity" evidence="1">
    <location>
        <begin position="283"/>
        <end position="298"/>
    </location>
</feature>
<feature type="compositionally biased region" description="Polar residues" evidence="1">
    <location>
        <begin position="217"/>
        <end position="233"/>
    </location>
</feature>
<sequence>MEDDVDAPPQSTWWQLEDTPSASSNKTSSIPKIPIKIPIIHRLRNRSKRKERSIPVPEYIAPISASAKQNDVAPVIPSSPKLQRFRNSSKRRNRSISIPEDIVGVSGTAPLTPSRKNESEKSLHTPPEIRRQRIFDAIDRATSIEKDVISSFSTQKSDRKKSPSLSPGSFKRDQSAGWNSYSTLRTAELSSSTASVPYSSPHTIGSTSRRNSRKKTAQSPLTQSKSSLDSTPEFSELSPEHDSKRSIHISELGPSSKRSLTISELSNSFSTRPPRSSNYLRTSGSSSSHVRTSGGSSSQILPASMTAYRQSYSAHSRSVAVDPSDRSSNGSSSMRSSARSVLRSSRTEKSKKTEKQLSLAQSSSIASLENYGKLSQRRSSATQESMARATKMLHEVLEVEELSSLLKTKKTGSNLQHSTSNSNRSLRSVSIRSGRSMSRRSISRRSGSPSHRQRSLQEIVTHSFMSTDSSSVDGISSLEDSPSVEATLRRNIAKGNEGLLLPRSQRRQSQKKKNDMMDISLMARRGSRDMSISLHTGDSSVRNSKSQDSLNRFHSTHESTVSPVARESRRSTRTSSGNSKRSMRTSDNSNRNSRSIEMRKKSLQRRKSAAAALGDIPRTIEFVTMVPIIPPSPPAEAKSRSSRTSSSKSSPASSKSSSKLSPVSSTASNKLPSRKQSPKVASAGARHMFKSKRRKKGKRNSKKDQDQSSASHASESLPSLFGTALCLDHSSHHNPTTSPFLQYDVGLNDATPQTAVRQRSVGSMNSLLRNSFGSLGSNGFVLTEEEEGGGGVTSPSVSLESDFLSAASPPTGLFLPRKKEKKKPRSIKKKRKKKRPMMATTK</sequence>
<feature type="compositionally biased region" description="Polar residues" evidence="1">
    <location>
        <begin position="533"/>
        <end position="562"/>
    </location>
</feature>
<dbReference type="EMBL" id="CAKOGP040002036">
    <property type="protein sequence ID" value="CAJ1959954.1"/>
    <property type="molecule type" value="Genomic_DNA"/>
</dbReference>
<feature type="compositionally biased region" description="Low complexity" evidence="1">
    <location>
        <begin position="642"/>
        <end position="668"/>
    </location>
</feature>
<dbReference type="Proteomes" id="UP001295423">
    <property type="component" value="Unassembled WGS sequence"/>
</dbReference>
<feature type="region of interest" description="Disordered" evidence="1">
    <location>
        <begin position="1"/>
        <end position="30"/>
    </location>
</feature>
<keyword evidence="3" id="KW-1185">Reference proteome</keyword>
<dbReference type="AlphaFoldDB" id="A0AAD2G2A7"/>
<feature type="compositionally biased region" description="Basic and acidic residues" evidence="1">
    <location>
        <begin position="345"/>
        <end position="355"/>
    </location>
</feature>
<reference evidence="2" key="1">
    <citation type="submission" date="2023-08" db="EMBL/GenBank/DDBJ databases">
        <authorList>
            <person name="Audoor S."/>
            <person name="Bilcke G."/>
        </authorList>
    </citation>
    <scope>NUCLEOTIDE SEQUENCE</scope>
</reference>
<gene>
    <name evidence="2" type="ORF">CYCCA115_LOCUS18371</name>
</gene>
<evidence type="ECO:0000256" key="1">
    <source>
        <dbReference type="SAM" id="MobiDB-lite"/>
    </source>
</evidence>
<accession>A0AAD2G2A7</accession>
<name>A0AAD2G2A7_9STRA</name>
<feature type="compositionally biased region" description="Basic residues" evidence="1">
    <location>
        <begin position="687"/>
        <end position="701"/>
    </location>
</feature>
<feature type="compositionally biased region" description="Low complexity" evidence="1">
    <location>
        <begin position="573"/>
        <end position="593"/>
    </location>
</feature>
<feature type="compositionally biased region" description="Low complexity" evidence="1">
    <location>
        <begin position="427"/>
        <end position="436"/>
    </location>
</feature>
<evidence type="ECO:0000313" key="2">
    <source>
        <dbReference type="EMBL" id="CAJ1959954.1"/>
    </source>
</evidence>
<feature type="region of interest" description="Disordered" evidence="1">
    <location>
        <begin position="189"/>
        <end position="362"/>
    </location>
</feature>
<feature type="compositionally biased region" description="Low complexity" evidence="1">
    <location>
        <begin position="326"/>
        <end position="344"/>
    </location>
</feature>
<proteinExistence type="predicted"/>
<feature type="compositionally biased region" description="Polar residues" evidence="1">
    <location>
        <begin position="307"/>
        <end position="316"/>
    </location>
</feature>